<accession>A0ABY5GR08</accession>
<dbReference type="PANTHER" id="PTHR42928">
    <property type="entry name" value="TRICARBOXYLATE-BINDING PROTEIN"/>
    <property type="match status" value="1"/>
</dbReference>
<sequence length="315" mass="33759">MKKIIKVCALTALAATPFMGSVAEASDYPNRPVKFVVPWPPGDLEDILTRMVAEDMAKETGKPATVVNKPGGAGIVGASDVARARADGLTIGSFVIDILTTHLLSGNAPYEKDTFEPVGIFLDYPFVLATKADSEYNNIDELAKYSQTHDISLGHFGYQALPTAITFKVAEQEGIKFSSNAAFDSNDCSTLANGDADVINTTTQQILACLNSGEVKLLTSLTRERLSIAPDVATLNEQTGISQTTWNGLFVKKGTPEAVKARIAEIAQKALSTDRVKEISKTTGAGVYWVGGKDAEKVIADDYEAAKTLLEFMKE</sequence>
<evidence type="ECO:0000256" key="2">
    <source>
        <dbReference type="SAM" id="SignalP"/>
    </source>
</evidence>
<keyword evidence="2" id="KW-0732">Signal</keyword>
<dbReference type="PIRSF" id="PIRSF017082">
    <property type="entry name" value="YflP"/>
    <property type="match status" value="1"/>
</dbReference>
<reference evidence="3" key="1">
    <citation type="submission" date="2021-04" db="EMBL/GenBank/DDBJ databases">
        <title>Oceanospirillales bacteria with DddD are important DMSP degraders in coastal seawater.</title>
        <authorList>
            <person name="Liu J."/>
        </authorList>
    </citation>
    <scope>NUCLEOTIDE SEQUENCE</scope>
    <source>
        <strain evidence="3">GY6</strain>
    </source>
</reference>
<dbReference type="CDD" id="cd07012">
    <property type="entry name" value="PBP2_Bug_TTT"/>
    <property type="match status" value="1"/>
</dbReference>
<comment type="similarity">
    <text evidence="1">Belongs to the UPF0065 (bug) family.</text>
</comment>
<evidence type="ECO:0000313" key="4">
    <source>
        <dbReference type="Proteomes" id="UP001059950"/>
    </source>
</evidence>
<protein>
    <submittedName>
        <fullName evidence="3">Tripartite tricarboxylate transporter substrate binding protein</fullName>
    </submittedName>
</protein>
<feature type="signal peptide" evidence="2">
    <location>
        <begin position="1"/>
        <end position="25"/>
    </location>
</feature>
<dbReference type="InterPro" id="IPR042100">
    <property type="entry name" value="Bug_dom1"/>
</dbReference>
<feature type="chain" id="PRO_5045267935" evidence="2">
    <location>
        <begin position="26"/>
        <end position="315"/>
    </location>
</feature>
<dbReference type="Pfam" id="PF03401">
    <property type="entry name" value="TctC"/>
    <property type="match status" value="1"/>
</dbReference>
<dbReference type="InterPro" id="IPR005064">
    <property type="entry name" value="BUG"/>
</dbReference>
<evidence type="ECO:0000313" key="3">
    <source>
        <dbReference type="EMBL" id="UTW01878.1"/>
    </source>
</evidence>
<keyword evidence="4" id="KW-1185">Reference proteome</keyword>
<dbReference type="Gene3D" id="3.40.190.10">
    <property type="entry name" value="Periplasmic binding protein-like II"/>
    <property type="match status" value="1"/>
</dbReference>
<dbReference type="Gene3D" id="3.40.190.150">
    <property type="entry name" value="Bordetella uptake gene, domain 1"/>
    <property type="match status" value="1"/>
</dbReference>
<proteinExistence type="inferred from homology"/>
<organism evidence="3 4">
    <name type="scientific">Amphritea atlantica</name>
    <dbReference type="NCBI Taxonomy" id="355243"/>
    <lineage>
        <taxon>Bacteria</taxon>
        <taxon>Pseudomonadati</taxon>
        <taxon>Pseudomonadota</taxon>
        <taxon>Gammaproteobacteria</taxon>
        <taxon>Oceanospirillales</taxon>
        <taxon>Oceanospirillaceae</taxon>
        <taxon>Amphritea</taxon>
    </lineage>
</organism>
<dbReference type="EMBL" id="CP073344">
    <property type="protein sequence ID" value="UTW01878.1"/>
    <property type="molecule type" value="Genomic_DNA"/>
</dbReference>
<dbReference type="PANTHER" id="PTHR42928:SF5">
    <property type="entry name" value="BLR1237 PROTEIN"/>
    <property type="match status" value="1"/>
</dbReference>
<name>A0ABY5GR08_9GAMM</name>
<dbReference type="Proteomes" id="UP001059950">
    <property type="component" value="Chromosome"/>
</dbReference>
<evidence type="ECO:0000256" key="1">
    <source>
        <dbReference type="ARBA" id="ARBA00006987"/>
    </source>
</evidence>
<gene>
    <name evidence="3" type="ORF">KDX31_10925</name>
</gene>